<dbReference type="RefSeq" id="WP_172125476.1">
    <property type="nucleotide sequence ID" value="NZ_CP042652.1"/>
</dbReference>
<accession>A0A6M8EMI4</accession>
<protein>
    <recommendedName>
        <fullName evidence="3">CopG family transcriptional regulator</fullName>
    </recommendedName>
</protein>
<dbReference type="Proteomes" id="UP000503483">
    <property type="component" value="Chromosome"/>
</dbReference>
<sequence>MVATVRLDDNLENTLNRVSKILHKKKSDVIRDAITFYAQNIEENKKSRILSAVEKTKNIDKKEFKDFEDISDDGI</sequence>
<dbReference type="SUPFAM" id="SSF47598">
    <property type="entry name" value="Ribbon-helix-helix"/>
    <property type="match status" value="1"/>
</dbReference>
<dbReference type="KEGG" id="paco:AACT_0959"/>
<evidence type="ECO:0000313" key="1">
    <source>
        <dbReference type="EMBL" id="QKE28151.1"/>
    </source>
</evidence>
<proteinExistence type="predicted"/>
<dbReference type="AlphaFoldDB" id="A0A6M8EMI4"/>
<evidence type="ECO:0008006" key="3">
    <source>
        <dbReference type="Google" id="ProtNLM"/>
    </source>
</evidence>
<keyword evidence="2" id="KW-1185">Reference proteome</keyword>
<reference evidence="1 2" key="1">
    <citation type="submission" date="2019-08" db="EMBL/GenBank/DDBJ databases">
        <title>Complete genome sequence of Arcobacter acticola.</title>
        <authorList>
            <person name="Miller W."/>
        </authorList>
    </citation>
    <scope>NUCLEOTIDE SEQUENCE [LARGE SCALE GENOMIC DNA]</scope>
    <source>
        <strain evidence="1 2">KCTC 52212</strain>
    </source>
</reference>
<dbReference type="InterPro" id="IPR010985">
    <property type="entry name" value="Ribbon_hlx_hlx"/>
</dbReference>
<dbReference type="GO" id="GO:0006355">
    <property type="term" value="P:regulation of DNA-templated transcription"/>
    <property type="evidence" value="ECO:0007669"/>
    <property type="project" value="InterPro"/>
</dbReference>
<organism evidence="1 2">
    <name type="scientific">Arcobacter acticola</name>
    <dbReference type="NCBI Taxonomy" id="1849015"/>
    <lineage>
        <taxon>Bacteria</taxon>
        <taxon>Pseudomonadati</taxon>
        <taxon>Campylobacterota</taxon>
        <taxon>Epsilonproteobacteria</taxon>
        <taxon>Campylobacterales</taxon>
        <taxon>Arcobacteraceae</taxon>
        <taxon>Arcobacter</taxon>
    </lineage>
</organism>
<gene>
    <name evidence="1" type="ORF">AACT_0959</name>
</gene>
<evidence type="ECO:0000313" key="2">
    <source>
        <dbReference type="Proteomes" id="UP000503483"/>
    </source>
</evidence>
<dbReference type="EMBL" id="CP042652">
    <property type="protein sequence ID" value="QKE28151.1"/>
    <property type="molecule type" value="Genomic_DNA"/>
</dbReference>
<name>A0A6M8EMI4_9BACT</name>